<evidence type="ECO:0000313" key="1">
    <source>
        <dbReference type="EMBL" id="MDT2253662.1"/>
    </source>
</evidence>
<comment type="caution">
    <text evidence="1">The sequence shown here is derived from an EMBL/GenBank/DDBJ whole genome shotgun (WGS) entry which is preliminary data.</text>
</comment>
<organism evidence="1 2">
    <name type="scientific">Paenibacillus larvae</name>
    <dbReference type="NCBI Taxonomy" id="1464"/>
    <lineage>
        <taxon>Bacteria</taxon>
        <taxon>Bacillati</taxon>
        <taxon>Bacillota</taxon>
        <taxon>Bacilli</taxon>
        <taxon>Bacillales</taxon>
        <taxon>Paenibacillaceae</taxon>
        <taxon>Paenibacillus</taxon>
    </lineage>
</organism>
<dbReference type="Proteomes" id="UP001259239">
    <property type="component" value="Unassembled WGS sequence"/>
</dbReference>
<evidence type="ECO:0000313" key="2">
    <source>
        <dbReference type="Proteomes" id="UP001259239"/>
    </source>
</evidence>
<reference evidence="1" key="1">
    <citation type="journal article" date="2023" name="J. Vet. Diagn. Invest.">
        <title>Oxytetracycline-resistant Paenibacillus larvae identified in commercial beekeeping operations in Saskatchewan using pooled honey sampling.</title>
        <authorList>
            <person name="Obshta O."/>
            <person name="Zabrodski M.W."/>
            <person name="Soomro T."/>
            <person name="Wilson G."/>
            <person name="Masood F."/>
            <person name="Thebeau J."/>
            <person name="Silva M.C.B."/>
            <person name="Biganski S."/>
            <person name="Kozii I.V."/>
            <person name="Koziy R.V."/>
            <person name="Raza M.F."/>
            <person name="Jose M.S."/>
            <person name="Simko E."/>
            <person name="Wood S.C."/>
        </authorList>
    </citation>
    <scope>NUCLEOTIDE SEQUENCE</scope>
    <source>
        <strain evidence="1">PL001</strain>
    </source>
</reference>
<name>A0AAP5N4J3_9BACL</name>
<dbReference type="EMBL" id="JARQGV010000004">
    <property type="protein sequence ID" value="MDT2253662.1"/>
    <property type="molecule type" value="Genomic_DNA"/>
</dbReference>
<sequence length="50" mass="6118">MDYYSYQQLIFQIQWLLEKTLLLDDRLSQLQSDIDNIKQRNPTSIDRIPF</sequence>
<reference evidence="1" key="2">
    <citation type="submission" date="2023-03" db="EMBL/GenBank/DDBJ databases">
        <authorList>
            <person name="Obshta O."/>
            <person name="Zabrodski M.W."/>
            <person name="Soomro T."/>
            <person name="Wilson G."/>
            <person name="Masood F."/>
            <person name="Thebeau J."/>
            <person name="Bezerra Da Silva M.C."/>
            <person name="Raza F."/>
            <person name="Biganski S."/>
            <person name="Jose M."/>
            <person name="Camilli M."/>
            <person name="Kozii I.V."/>
            <person name="Kozii R.V."/>
            <person name="Simko E."/>
            <person name="Wood S.C."/>
        </authorList>
    </citation>
    <scope>NUCLEOTIDE SEQUENCE</scope>
    <source>
        <strain evidence="1">PL001</strain>
    </source>
</reference>
<proteinExistence type="predicted"/>
<dbReference type="AlphaFoldDB" id="A0AAP5N4J3"/>
<protein>
    <submittedName>
        <fullName evidence="1">Uncharacterized protein</fullName>
    </submittedName>
</protein>
<gene>
    <name evidence="1" type="ORF">P7H09_21110</name>
</gene>
<accession>A0AAP5N4J3</accession>
<dbReference type="RefSeq" id="WP_155116314.1">
    <property type="nucleotide sequence ID" value="NZ_CBCRXL010000007.1"/>
</dbReference>